<sequence length="51" mass="6010">MNKWLEKPWVIRIVALILAVLLFVIVAFDENMEETDEGVTLPFTNQMKHEH</sequence>
<protein>
    <submittedName>
        <fullName evidence="2">Uncharacterized protein</fullName>
    </submittedName>
</protein>
<reference evidence="2 3" key="1">
    <citation type="submission" date="2013-03" db="EMBL/GenBank/DDBJ databases">
        <title>Draft genome sequence of Gracibacillus halophilus YIM-C55.5, a moderately halophilic and thermophilic organism from the Xiaochaidamu salt lake.</title>
        <authorList>
            <person name="Sugumar T."/>
            <person name="Polireddy D.R."/>
            <person name="Antony A."/>
            <person name="Madhava Y.R."/>
            <person name="Sivakumar N."/>
        </authorList>
    </citation>
    <scope>NUCLEOTIDE SEQUENCE [LARGE SCALE GENOMIC DNA]</scope>
    <source>
        <strain evidence="2 3">YIM-C55.5</strain>
    </source>
</reference>
<dbReference type="PATRIC" id="fig|1308866.3.peg.492"/>
<feature type="transmembrane region" description="Helical" evidence="1">
    <location>
        <begin position="9"/>
        <end position="28"/>
    </location>
</feature>
<dbReference type="EMBL" id="APML01000007">
    <property type="protein sequence ID" value="ENH98065.1"/>
    <property type="molecule type" value="Genomic_DNA"/>
</dbReference>
<dbReference type="AlphaFoldDB" id="N4WUS5"/>
<dbReference type="Proteomes" id="UP000012283">
    <property type="component" value="Unassembled WGS sequence"/>
</dbReference>
<keyword evidence="1" id="KW-1133">Transmembrane helix</keyword>
<keyword evidence="1" id="KW-0812">Transmembrane</keyword>
<keyword evidence="1" id="KW-0472">Membrane</keyword>
<proteinExistence type="predicted"/>
<evidence type="ECO:0000313" key="2">
    <source>
        <dbReference type="EMBL" id="ENH98065.1"/>
    </source>
</evidence>
<accession>N4WUS5</accession>
<organism evidence="2 3">
    <name type="scientific">Gracilibacillus halophilus YIM-C55.5</name>
    <dbReference type="NCBI Taxonomy" id="1308866"/>
    <lineage>
        <taxon>Bacteria</taxon>
        <taxon>Bacillati</taxon>
        <taxon>Bacillota</taxon>
        <taxon>Bacilli</taxon>
        <taxon>Bacillales</taxon>
        <taxon>Bacillaceae</taxon>
        <taxon>Gracilibacillus</taxon>
    </lineage>
</organism>
<dbReference type="STRING" id="1308866.J416_02439"/>
<keyword evidence="3" id="KW-1185">Reference proteome</keyword>
<evidence type="ECO:0000256" key="1">
    <source>
        <dbReference type="SAM" id="Phobius"/>
    </source>
</evidence>
<name>N4WUS5_9BACI</name>
<comment type="caution">
    <text evidence="2">The sequence shown here is derived from an EMBL/GenBank/DDBJ whole genome shotgun (WGS) entry which is preliminary data.</text>
</comment>
<dbReference type="RefSeq" id="WP_003463894.1">
    <property type="nucleotide sequence ID" value="NZ_APML01000007.1"/>
</dbReference>
<evidence type="ECO:0000313" key="3">
    <source>
        <dbReference type="Proteomes" id="UP000012283"/>
    </source>
</evidence>
<gene>
    <name evidence="2" type="ORF">J416_02439</name>
</gene>